<dbReference type="CDD" id="cd08260">
    <property type="entry name" value="Zn_ADH6"/>
    <property type="match status" value="1"/>
</dbReference>
<evidence type="ECO:0000313" key="6">
    <source>
        <dbReference type="EMBL" id="BCX46699.1"/>
    </source>
</evidence>
<reference evidence="6 7" key="1">
    <citation type="submission" date="2021-06" db="EMBL/GenBank/DDBJ databases">
        <title>Complete genome of Haloferula helveola possessing various polysaccharide degrading enzymes.</title>
        <authorList>
            <person name="Takami H."/>
            <person name="Huang C."/>
            <person name="Hamasaki K."/>
        </authorList>
    </citation>
    <scope>NUCLEOTIDE SEQUENCE [LARGE SCALE GENOMIC DNA]</scope>
    <source>
        <strain evidence="6 7">CN-1</strain>
    </source>
</reference>
<keyword evidence="3" id="KW-0560">Oxidoreductase</keyword>
<comment type="cofactor">
    <cofactor evidence="4">
        <name>Zn(2+)</name>
        <dbReference type="ChEBI" id="CHEBI:29105"/>
    </cofactor>
</comment>
<dbReference type="InterPro" id="IPR013149">
    <property type="entry name" value="ADH-like_C"/>
</dbReference>
<dbReference type="Proteomes" id="UP001374893">
    <property type="component" value="Chromosome"/>
</dbReference>
<dbReference type="InterPro" id="IPR036291">
    <property type="entry name" value="NAD(P)-bd_dom_sf"/>
</dbReference>
<evidence type="ECO:0000259" key="5">
    <source>
        <dbReference type="SMART" id="SM00829"/>
    </source>
</evidence>
<evidence type="ECO:0000256" key="4">
    <source>
        <dbReference type="RuleBase" id="RU361277"/>
    </source>
</evidence>
<keyword evidence="1 4" id="KW-0479">Metal-binding</keyword>
<dbReference type="SMART" id="SM00829">
    <property type="entry name" value="PKS_ER"/>
    <property type="match status" value="1"/>
</dbReference>
<dbReference type="EMBL" id="AP024702">
    <property type="protein sequence ID" value="BCX46699.1"/>
    <property type="molecule type" value="Genomic_DNA"/>
</dbReference>
<evidence type="ECO:0000256" key="3">
    <source>
        <dbReference type="ARBA" id="ARBA00023002"/>
    </source>
</evidence>
<dbReference type="PANTHER" id="PTHR43401:SF5">
    <property type="entry name" value="ALCOHOL DEHYDROGENASE-RELATED"/>
    <property type="match status" value="1"/>
</dbReference>
<accession>A0ABN6GZJ6</accession>
<feature type="domain" description="Enoyl reductase (ER)" evidence="5">
    <location>
        <begin position="10"/>
        <end position="341"/>
    </location>
</feature>
<dbReference type="Gene3D" id="3.90.180.10">
    <property type="entry name" value="Medium-chain alcohol dehydrogenases, catalytic domain"/>
    <property type="match status" value="1"/>
</dbReference>
<proteinExistence type="inferred from homology"/>
<protein>
    <submittedName>
        <fullName evidence="6">Alcohol dehydrogenase</fullName>
    </submittedName>
</protein>
<organism evidence="6 7">
    <name type="scientific">Haloferula helveola</name>
    <dbReference type="NCBI Taxonomy" id="490095"/>
    <lineage>
        <taxon>Bacteria</taxon>
        <taxon>Pseudomonadati</taxon>
        <taxon>Verrucomicrobiota</taxon>
        <taxon>Verrucomicrobiia</taxon>
        <taxon>Verrucomicrobiales</taxon>
        <taxon>Verrucomicrobiaceae</taxon>
        <taxon>Haloferula</taxon>
    </lineage>
</organism>
<dbReference type="PROSITE" id="PS00059">
    <property type="entry name" value="ADH_ZINC"/>
    <property type="match status" value="1"/>
</dbReference>
<dbReference type="InterPro" id="IPR050129">
    <property type="entry name" value="Zn_alcohol_dh"/>
</dbReference>
<dbReference type="RefSeq" id="WP_338688542.1">
    <property type="nucleotide sequence ID" value="NZ_AP024702.1"/>
</dbReference>
<dbReference type="InterPro" id="IPR002328">
    <property type="entry name" value="ADH_Zn_CS"/>
</dbReference>
<keyword evidence="7" id="KW-1185">Reference proteome</keyword>
<dbReference type="Pfam" id="PF00107">
    <property type="entry name" value="ADH_zinc_N"/>
    <property type="match status" value="1"/>
</dbReference>
<dbReference type="Pfam" id="PF08240">
    <property type="entry name" value="ADH_N"/>
    <property type="match status" value="1"/>
</dbReference>
<comment type="similarity">
    <text evidence="4">Belongs to the zinc-containing alcohol dehydrogenase family.</text>
</comment>
<dbReference type="PANTHER" id="PTHR43401">
    <property type="entry name" value="L-THREONINE 3-DEHYDROGENASE"/>
    <property type="match status" value="1"/>
</dbReference>
<dbReference type="InterPro" id="IPR020843">
    <property type="entry name" value="ER"/>
</dbReference>
<dbReference type="SUPFAM" id="SSF51735">
    <property type="entry name" value="NAD(P)-binding Rossmann-fold domains"/>
    <property type="match status" value="1"/>
</dbReference>
<gene>
    <name evidence="6" type="primary">adh_1</name>
    <name evidence="6" type="ORF">HAHE_06070</name>
</gene>
<evidence type="ECO:0000256" key="1">
    <source>
        <dbReference type="ARBA" id="ARBA00022723"/>
    </source>
</evidence>
<dbReference type="SUPFAM" id="SSF50129">
    <property type="entry name" value="GroES-like"/>
    <property type="match status" value="1"/>
</dbReference>
<keyword evidence="2 4" id="KW-0862">Zinc</keyword>
<dbReference type="InterPro" id="IPR013154">
    <property type="entry name" value="ADH-like_N"/>
</dbReference>
<dbReference type="InterPro" id="IPR011032">
    <property type="entry name" value="GroES-like_sf"/>
</dbReference>
<name>A0ABN6GZJ6_9BACT</name>
<evidence type="ECO:0000313" key="7">
    <source>
        <dbReference type="Proteomes" id="UP001374893"/>
    </source>
</evidence>
<sequence length="348" mass="36262">MKCVQVREFAQPLELAEVAEPSPPPGGVVIEVKAAGLCRSDWHAWQGHDADIRSLPHIPGHEFSGTVVAVGRGVERWQPGDRVTAPFACGCGSCPECASGNSQVCPSQYQPGFSGPGVFAELVALPHADHNLVGLPKSVGFGEAASLGCRFATAFRALAHADQAALRPGETLAVFGCGGVGLSAVMIGAALGAEVIAIDLRTEALQQAREFGAAHVLNAGDLEGIAEWTHGRGVNVAVDAIGSRETCIQAIHSLAPRGRHIQIGLMFGDDAAPALPMPSIIAKELRVIGSHGMAASRYPEMLEMVASGRLSPARLVSRSIALHEVPAALEAMGRHQGAPGITLVERFE</sequence>
<evidence type="ECO:0000256" key="2">
    <source>
        <dbReference type="ARBA" id="ARBA00022833"/>
    </source>
</evidence>